<keyword evidence="3" id="KW-1185">Reference proteome</keyword>
<dbReference type="GO" id="GO:0051301">
    <property type="term" value="P:cell division"/>
    <property type="evidence" value="ECO:0007669"/>
    <property type="project" value="UniProtKB-KW"/>
</dbReference>
<keyword evidence="2" id="KW-0131">Cell cycle</keyword>
<evidence type="ECO:0000256" key="1">
    <source>
        <dbReference type="SAM" id="Coils"/>
    </source>
</evidence>
<accession>A0ABR9H928</accession>
<feature type="coiled-coil region" evidence="1">
    <location>
        <begin position="77"/>
        <end position="125"/>
    </location>
</feature>
<evidence type="ECO:0000313" key="2">
    <source>
        <dbReference type="EMBL" id="MBE1427212.1"/>
    </source>
</evidence>
<gene>
    <name evidence="2" type="ORF">H4684_003902</name>
</gene>
<proteinExistence type="predicted"/>
<dbReference type="Proteomes" id="UP000639010">
    <property type="component" value="Unassembled WGS sequence"/>
</dbReference>
<dbReference type="EMBL" id="JADBGG010000050">
    <property type="protein sequence ID" value="MBE1427212.1"/>
    <property type="molecule type" value="Genomic_DNA"/>
</dbReference>
<evidence type="ECO:0000313" key="3">
    <source>
        <dbReference type="Proteomes" id="UP000639010"/>
    </source>
</evidence>
<protein>
    <submittedName>
        <fullName evidence="2">FtsZ-binding cell division protein ZapB</fullName>
    </submittedName>
</protein>
<keyword evidence="1" id="KW-0175">Coiled coil</keyword>
<dbReference type="RefSeq" id="WP_192624981.1">
    <property type="nucleotide sequence ID" value="NZ_JADBGG010000050.1"/>
</dbReference>
<sequence length="144" mass="15628">MVYSLTQAAQATGLTRQGILAAIKRGTISGSKNAQGQWEIDAAELHRVYPLATVDSSVNTLVGSSVTPDNTLSTQAINTLQQRLAVTEALLQEARGQVDELKADREAWKNEAQAWQNQTKALTAAPSLEPKKRSLLARLFLARD</sequence>
<keyword evidence="2" id="KW-0132">Cell division</keyword>
<name>A0ABR9H928_9BACT</name>
<reference evidence="2 3" key="1">
    <citation type="submission" date="2020-10" db="EMBL/GenBank/DDBJ databases">
        <title>Genomic Encyclopedia of Type Strains, Phase IV (KMG-IV): sequencing the most valuable type-strain genomes for metagenomic binning, comparative biology and taxonomic classification.</title>
        <authorList>
            <person name="Goeker M."/>
        </authorList>
    </citation>
    <scope>NUCLEOTIDE SEQUENCE [LARGE SCALE GENOMIC DNA]</scope>
    <source>
        <strain evidence="2 3">DSM 4194</strain>
    </source>
</reference>
<comment type="caution">
    <text evidence="2">The sequence shown here is derived from an EMBL/GenBank/DDBJ whole genome shotgun (WGS) entry which is preliminary data.</text>
</comment>
<organism evidence="2 3">
    <name type="scientific">Desulfomicrobium macestii</name>
    <dbReference type="NCBI Taxonomy" id="90731"/>
    <lineage>
        <taxon>Bacteria</taxon>
        <taxon>Pseudomonadati</taxon>
        <taxon>Thermodesulfobacteriota</taxon>
        <taxon>Desulfovibrionia</taxon>
        <taxon>Desulfovibrionales</taxon>
        <taxon>Desulfomicrobiaceae</taxon>
        <taxon>Desulfomicrobium</taxon>
    </lineage>
</organism>